<feature type="region of interest" description="Disordered" evidence="1">
    <location>
        <begin position="588"/>
        <end position="607"/>
    </location>
</feature>
<evidence type="ECO:0000256" key="1">
    <source>
        <dbReference type="SAM" id="MobiDB-lite"/>
    </source>
</evidence>
<name>A0A9P5VM40_9FUNG</name>
<feature type="compositionally biased region" description="Low complexity" evidence="1">
    <location>
        <begin position="588"/>
        <end position="604"/>
    </location>
</feature>
<evidence type="ECO:0000313" key="4">
    <source>
        <dbReference type="Proteomes" id="UP000696485"/>
    </source>
</evidence>
<feature type="domain" description="Arrestin-like N-terminal" evidence="2">
    <location>
        <begin position="82"/>
        <end position="185"/>
    </location>
</feature>
<dbReference type="Proteomes" id="UP000696485">
    <property type="component" value="Unassembled WGS sequence"/>
</dbReference>
<dbReference type="InterPro" id="IPR014756">
    <property type="entry name" value="Ig_E-set"/>
</dbReference>
<evidence type="ECO:0000259" key="2">
    <source>
        <dbReference type="Pfam" id="PF00339"/>
    </source>
</evidence>
<protein>
    <recommendedName>
        <fullName evidence="2">Arrestin-like N-terminal domain-containing protein</fullName>
    </recommendedName>
</protein>
<dbReference type="Gene3D" id="2.60.40.640">
    <property type="match status" value="1"/>
</dbReference>
<dbReference type="SUPFAM" id="SSF81296">
    <property type="entry name" value="E set domains"/>
    <property type="match status" value="1"/>
</dbReference>
<keyword evidence="4" id="KW-1185">Reference proteome</keyword>
<accession>A0A9P5VM40</accession>
<dbReference type="EMBL" id="JAAAUY010000327">
    <property type="protein sequence ID" value="KAF9331367.1"/>
    <property type="molecule type" value="Genomic_DNA"/>
</dbReference>
<dbReference type="Pfam" id="PF00339">
    <property type="entry name" value="Arrestin_N"/>
    <property type="match status" value="1"/>
</dbReference>
<feature type="region of interest" description="Disordered" evidence="1">
    <location>
        <begin position="647"/>
        <end position="673"/>
    </location>
</feature>
<sequence length="860" mass="92292">MNYFFTSSSSSPNNGNSTLTCNTALTTGSSLATSSTTSASPTTSQDLELAIEIESSFHGVLQGMPEECPGAVLNATAILHVRKKPIRASKLMATFDGRIKIQCNDGATFGPEQYRERVLAHKDWVLWEAGANTHSSLGSKNHIPVGTHYYPLSIQLDGALPPSFSGKYGSIRYILSSTLYRPLFYSDINSVQEIEIKRCLVGETSTGNDVTTLQHRSSHQDIGSMFLDQLSRGAFNPPLNSENTLAPGPTTITHHNTHKELLRYTASSPPIAYLEGGIIQIDLALEPLPPGSYIYSIAYGLKETIHYRSSATGNIADNKSETLYPIGQQTVIIPRDQERERSMSSAGAGASTRQLLELRACPLLTNVDTHTPLIEIQHKITCNVVVVLPDSLQRRNTTSGSRSTHGYSRRDDQNSNGYSSGGGGILRRLNLAPQPLAPSLNLVDSTGADVANNAVLLGEPTQSIIEPALTPATLELNDAPPPPPSTRIENTILEFPIILTSRYPSPPRERNYDGRPVPVENPLEGIEVTKDDVNVPLMCHSDVTEPPVVQFVHNQEIAPTVIPTTGTTVTFAEPSVLSNSYSSASSFVASSEQDSPRTSTSSSPLTPPYGQAVFPISCGSSLAPVQSGISAGLRAAAAASMSSNLNIDETRPTLSRPPSYGRPGVSPQEEPPKYEDVVESPEIVPNPGLGISIPRTIPSPTFSRPNPSPGSFTHQYIHPTSYSQSPLLHQSIPRGRFFASPPNPSPISPAEGSIVYDGQGSSPHLIRSHSRSGSSTSMLLSTSTSAMYVPMAHSPSSYGRQQTQSHQRQRSVGAATIMGSLGRNGGYLSQQPSSLTMTSCMIPTMTTMDRQASPPAYRVN</sequence>
<gene>
    <name evidence="3" type="ORF">BG006_005763</name>
</gene>
<feature type="region of interest" description="Disordered" evidence="1">
    <location>
        <begin position="394"/>
        <end position="422"/>
    </location>
</feature>
<evidence type="ECO:0000313" key="3">
    <source>
        <dbReference type="EMBL" id="KAF9331367.1"/>
    </source>
</evidence>
<comment type="caution">
    <text evidence="3">The sequence shown here is derived from an EMBL/GenBank/DDBJ whole genome shotgun (WGS) entry which is preliminary data.</text>
</comment>
<dbReference type="InterPro" id="IPR011021">
    <property type="entry name" value="Arrestin-like_N"/>
</dbReference>
<reference evidence="3" key="1">
    <citation type="journal article" date="2020" name="Fungal Divers.">
        <title>Resolving the Mortierellaceae phylogeny through synthesis of multi-gene phylogenetics and phylogenomics.</title>
        <authorList>
            <person name="Vandepol N."/>
            <person name="Liber J."/>
            <person name="Desiro A."/>
            <person name="Na H."/>
            <person name="Kennedy M."/>
            <person name="Barry K."/>
            <person name="Grigoriev I.V."/>
            <person name="Miller A.N."/>
            <person name="O'Donnell K."/>
            <person name="Stajich J.E."/>
            <person name="Bonito G."/>
        </authorList>
    </citation>
    <scope>NUCLEOTIDE SEQUENCE</scope>
    <source>
        <strain evidence="3">NVP1</strain>
    </source>
</reference>
<dbReference type="AlphaFoldDB" id="A0A9P5VM40"/>
<organism evidence="3 4">
    <name type="scientific">Podila minutissima</name>
    <dbReference type="NCBI Taxonomy" id="64525"/>
    <lineage>
        <taxon>Eukaryota</taxon>
        <taxon>Fungi</taxon>
        <taxon>Fungi incertae sedis</taxon>
        <taxon>Mucoromycota</taxon>
        <taxon>Mortierellomycotina</taxon>
        <taxon>Mortierellomycetes</taxon>
        <taxon>Mortierellales</taxon>
        <taxon>Mortierellaceae</taxon>
        <taxon>Podila</taxon>
    </lineage>
</organism>
<feature type="compositionally biased region" description="Polar residues" evidence="1">
    <location>
        <begin position="394"/>
        <end position="406"/>
    </location>
</feature>
<dbReference type="InterPro" id="IPR014752">
    <property type="entry name" value="Arrestin-like_C"/>
</dbReference>
<proteinExistence type="predicted"/>